<name>A0A6N9TQ75_DISTH</name>
<dbReference type="RefSeq" id="WP_163299437.1">
    <property type="nucleotide sequence ID" value="NZ_JAAGRR010000151.1"/>
</dbReference>
<dbReference type="Proteomes" id="UP000469346">
    <property type="component" value="Unassembled WGS sequence"/>
</dbReference>
<evidence type="ECO:0000313" key="2">
    <source>
        <dbReference type="Proteomes" id="UP000469346"/>
    </source>
</evidence>
<gene>
    <name evidence="1" type="ORF">G3N55_10815</name>
</gene>
<comment type="caution">
    <text evidence="1">The sequence shown here is derived from an EMBL/GenBank/DDBJ whole genome shotgun (WGS) entry which is preliminary data.</text>
</comment>
<organism evidence="1 2">
    <name type="scientific">Dissulfurirhabdus thermomarina</name>
    <dbReference type="NCBI Taxonomy" id="1765737"/>
    <lineage>
        <taxon>Bacteria</taxon>
        <taxon>Deltaproteobacteria</taxon>
        <taxon>Dissulfurirhabdaceae</taxon>
        <taxon>Dissulfurirhabdus</taxon>
    </lineage>
</organism>
<reference evidence="1 2" key="1">
    <citation type="submission" date="2020-02" db="EMBL/GenBank/DDBJ databases">
        <title>Comparative genomics of sulfur disproportionating microorganisms.</title>
        <authorList>
            <person name="Ward L.M."/>
            <person name="Bertran E."/>
            <person name="Johnston D.T."/>
        </authorList>
    </citation>
    <scope>NUCLEOTIDE SEQUENCE [LARGE SCALE GENOMIC DNA]</scope>
    <source>
        <strain evidence="1 2">DSM 100025</strain>
    </source>
</reference>
<accession>A0A6N9TQ75</accession>
<dbReference type="EMBL" id="JAAGRR010000151">
    <property type="protein sequence ID" value="NDY43329.1"/>
    <property type="molecule type" value="Genomic_DNA"/>
</dbReference>
<keyword evidence="2" id="KW-1185">Reference proteome</keyword>
<protein>
    <recommendedName>
        <fullName evidence="3">DUF4410 domain-containing protein</fullName>
    </recommendedName>
</protein>
<evidence type="ECO:0008006" key="3">
    <source>
        <dbReference type="Google" id="ProtNLM"/>
    </source>
</evidence>
<proteinExistence type="predicted"/>
<dbReference type="AlphaFoldDB" id="A0A6N9TQ75"/>
<evidence type="ECO:0000313" key="1">
    <source>
        <dbReference type="EMBL" id="NDY43329.1"/>
    </source>
</evidence>
<sequence length="214" mass="22548">MMRAAPPPGHGTGRAAALLAALALCLPGCLPSVPASRSAAPPPEPRVRVAVAPTAPAGLAGKRALLLPLEGPGVTDRRWRLAFSRELRDVLLRRRLCAVVELRETDAPAEGGPELLERAAAEGYDLVIRGGIPSLLFPSDVTAGLVALRLRVTSTRTGTTLWILDGEADLRPRLGMDLVVAEVPHRPAPGVFQGFSAVAEAMADVMARSERRSP</sequence>